<evidence type="ECO:0000313" key="2">
    <source>
        <dbReference type="EMBL" id="SUB23969.1"/>
    </source>
</evidence>
<reference evidence="2 3" key="1">
    <citation type="submission" date="2018-06" db="EMBL/GenBank/DDBJ databases">
        <authorList>
            <consortium name="Pathogen Informatics"/>
            <person name="Doyle S."/>
        </authorList>
    </citation>
    <scope>NUCLEOTIDE SEQUENCE [LARGE SCALE GENOMIC DNA]</scope>
    <source>
        <strain evidence="3">NCTC 11297</strain>
    </source>
</reference>
<keyword evidence="1" id="KW-0812">Transmembrane</keyword>
<keyword evidence="1" id="KW-0472">Membrane</keyword>
<keyword evidence="1" id="KW-1133">Transmembrane helix</keyword>
<keyword evidence="3" id="KW-1185">Reference proteome</keyword>
<dbReference type="RefSeq" id="WP_115249243.1">
    <property type="nucleotide sequence ID" value="NZ_JBMMEG010000008.1"/>
</dbReference>
<feature type="transmembrane region" description="Helical" evidence="1">
    <location>
        <begin position="7"/>
        <end position="27"/>
    </location>
</feature>
<dbReference type="GeneID" id="300133203"/>
<sequence>MLADFILFWTKIFFGILIALSSLFLLFTVDAKYILAFFGIFVFSFVVRLIVVFAQTKKHYAELEKIKQEKARVKYVIIK</sequence>
<proteinExistence type="predicted"/>
<organism evidence="2 3">
    <name type="scientific">Avibacterium avium</name>
    <name type="common">Pasteurella avium</name>
    <dbReference type="NCBI Taxonomy" id="751"/>
    <lineage>
        <taxon>Bacteria</taxon>
        <taxon>Pseudomonadati</taxon>
        <taxon>Pseudomonadota</taxon>
        <taxon>Gammaproteobacteria</taxon>
        <taxon>Pasteurellales</taxon>
        <taxon>Pasteurellaceae</taxon>
        <taxon>Avibacterium</taxon>
    </lineage>
</organism>
<evidence type="ECO:0000313" key="3">
    <source>
        <dbReference type="Proteomes" id="UP000255098"/>
    </source>
</evidence>
<feature type="transmembrane region" description="Helical" evidence="1">
    <location>
        <begin position="33"/>
        <end position="54"/>
    </location>
</feature>
<dbReference type="AlphaFoldDB" id="A0A379AQT6"/>
<evidence type="ECO:0000256" key="1">
    <source>
        <dbReference type="SAM" id="Phobius"/>
    </source>
</evidence>
<accession>A0A379AQT6</accession>
<name>A0A379AQT6_AVIAV</name>
<gene>
    <name evidence="2" type="ORF">NCTC11297_00991</name>
</gene>
<protein>
    <submittedName>
        <fullName evidence="2">Uncharacterized protein</fullName>
    </submittedName>
</protein>
<dbReference type="EMBL" id="UGSP01000001">
    <property type="protein sequence ID" value="SUB23969.1"/>
    <property type="molecule type" value="Genomic_DNA"/>
</dbReference>
<dbReference type="Proteomes" id="UP000255098">
    <property type="component" value="Unassembled WGS sequence"/>
</dbReference>